<evidence type="ECO:0000259" key="1">
    <source>
        <dbReference type="Pfam" id="PF03050"/>
    </source>
</evidence>
<dbReference type="OrthoDB" id="9800877at2"/>
<dbReference type="InterPro" id="IPR052344">
    <property type="entry name" value="Transposase-related"/>
</dbReference>
<evidence type="ECO:0000313" key="3">
    <source>
        <dbReference type="EMBL" id="TGD95377.1"/>
    </source>
</evidence>
<evidence type="ECO:0000259" key="2">
    <source>
        <dbReference type="Pfam" id="PF13817"/>
    </source>
</evidence>
<dbReference type="PANTHER" id="PTHR33678:SF1">
    <property type="entry name" value="BLL1576 PROTEIN"/>
    <property type="match status" value="1"/>
</dbReference>
<keyword evidence="4" id="KW-1185">Reference proteome</keyword>
<dbReference type="InterPro" id="IPR004291">
    <property type="entry name" value="Transposase_IS66_central"/>
</dbReference>
<reference evidence="3 4" key="1">
    <citation type="submission" date="2019-04" db="EMBL/GenBank/DDBJ databases">
        <authorList>
            <person name="Feng G."/>
            <person name="Zhu H."/>
        </authorList>
    </citation>
    <scope>NUCLEOTIDE SEQUENCE [LARGE SCALE GENOMIC DNA]</scope>
    <source>
        <strain evidence="3 4">6HR-1</strain>
    </source>
</reference>
<feature type="domain" description="Transposase IS66 C-terminal" evidence="2">
    <location>
        <begin position="188"/>
        <end position="217"/>
    </location>
</feature>
<proteinExistence type="predicted"/>
<organism evidence="3 4">
    <name type="scientific">Methylobacterium nonmethylotrophicum</name>
    <dbReference type="NCBI Taxonomy" id="1141884"/>
    <lineage>
        <taxon>Bacteria</taxon>
        <taxon>Pseudomonadati</taxon>
        <taxon>Pseudomonadota</taxon>
        <taxon>Alphaproteobacteria</taxon>
        <taxon>Hyphomicrobiales</taxon>
        <taxon>Methylobacteriaceae</taxon>
        <taxon>Methylobacterium</taxon>
    </lineage>
</organism>
<accession>A0A4Z0NHB2</accession>
<dbReference type="Proteomes" id="UP000297535">
    <property type="component" value="Unassembled WGS sequence"/>
</dbReference>
<dbReference type="PANTHER" id="PTHR33678">
    <property type="entry name" value="BLL1576 PROTEIN"/>
    <property type="match status" value="1"/>
</dbReference>
<sequence>MVARLLTEQQAVAVAAPSGFIPLALPPATVGVSVRSRTWRPSPACWWHGYAGFNGLYEARRAGGALTEAECWVHVHRKIFNLHAATGSALAAEALERIGALYGVERELHGKPPDARTRERQTRSTPLAKALRYMLAHWPALMRAFDDGRLAFDNNAAERALRSVAVGHKKYLCAGSELGVERAAAFYTLIETAKMNGLDPEGYLRDVLTRIADHTEQAA</sequence>
<comment type="caution">
    <text evidence="3">The sequence shown here is derived from an EMBL/GenBank/DDBJ whole genome shotgun (WGS) entry which is preliminary data.</text>
</comment>
<dbReference type="Pfam" id="PF13817">
    <property type="entry name" value="DDE_Tnp_IS66_C"/>
    <property type="match status" value="1"/>
</dbReference>
<protein>
    <submittedName>
        <fullName evidence="3">Transposase</fullName>
    </submittedName>
</protein>
<dbReference type="InterPro" id="IPR039552">
    <property type="entry name" value="IS66_C"/>
</dbReference>
<dbReference type="EMBL" id="SRLB01000030">
    <property type="protein sequence ID" value="TGD95377.1"/>
    <property type="molecule type" value="Genomic_DNA"/>
</dbReference>
<name>A0A4Z0NHB2_9HYPH</name>
<gene>
    <name evidence="3" type="ORF">EU555_28595</name>
</gene>
<dbReference type="Pfam" id="PF03050">
    <property type="entry name" value="DDE_Tnp_IS66"/>
    <property type="match status" value="1"/>
</dbReference>
<feature type="domain" description="Transposase IS66 central" evidence="1">
    <location>
        <begin position="125"/>
        <end position="181"/>
    </location>
</feature>
<dbReference type="AlphaFoldDB" id="A0A4Z0NHB2"/>
<evidence type="ECO:0000313" key="4">
    <source>
        <dbReference type="Proteomes" id="UP000297535"/>
    </source>
</evidence>